<feature type="signal peptide" evidence="1">
    <location>
        <begin position="1"/>
        <end position="24"/>
    </location>
</feature>
<protein>
    <recommendedName>
        <fullName evidence="4">Kunitz inhibitor ST1-like</fullName>
    </recommendedName>
</protein>
<evidence type="ECO:0000313" key="3">
    <source>
        <dbReference type="Proteomes" id="UP000501690"/>
    </source>
</evidence>
<reference evidence="2 3" key="1">
    <citation type="submission" date="2019-04" db="EMBL/GenBank/DDBJ databases">
        <title>An improved genome assembly and genetic linkage map for asparagus bean, Vigna unguiculata ssp. sesquipedialis.</title>
        <authorList>
            <person name="Xia Q."/>
            <person name="Zhang R."/>
            <person name="Dong Y."/>
        </authorList>
    </citation>
    <scope>NUCLEOTIDE SEQUENCE [LARGE SCALE GENOMIC DNA]</scope>
    <source>
        <tissue evidence="2">Leaf</tissue>
    </source>
</reference>
<evidence type="ECO:0008006" key="4">
    <source>
        <dbReference type="Google" id="ProtNLM"/>
    </source>
</evidence>
<dbReference type="Proteomes" id="UP000501690">
    <property type="component" value="Linkage Group LG10"/>
</dbReference>
<gene>
    <name evidence="2" type="ORF">DEO72_LG10g2241</name>
</gene>
<sequence length="183" mass="20499">MASPTLVALFLLSALTFYPPSTTAQPVKDANETIEYSLAFDIYQQGWRLQSLFASAFIPEGRIYISYDYVPQPGVPSNYWTAVEETIEYSLAFDIYQQGWRLQSLFASAFIPEGRIYISYDYVPQPGVPSNYWTAVEGEAERTVVKVGNVGIIRDDAGNRLLAINPENTFKFILVPLSSDASK</sequence>
<accession>A0A4D6NCH4</accession>
<feature type="chain" id="PRO_5020021833" description="Kunitz inhibitor ST1-like" evidence="1">
    <location>
        <begin position="25"/>
        <end position="183"/>
    </location>
</feature>
<dbReference type="AlphaFoldDB" id="A0A4D6NCH4"/>
<dbReference type="EMBL" id="CP039354">
    <property type="protein sequence ID" value="QCE11008.1"/>
    <property type="molecule type" value="Genomic_DNA"/>
</dbReference>
<name>A0A4D6NCH4_VIGUN</name>
<evidence type="ECO:0000256" key="1">
    <source>
        <dbReference type="SAM" id="SignalP"/>
    </source>
</evidence>
<organism evidence="2 3">
    <name type="scientific">Vigna unguiculata</name>
    <name type="common">Cowpea</name>
    <dbReference type="NCBI Taxonomy" id="3917"/>
    <lineage>
        <taxon>Eukaryota</taxon>
        <taxon>Viridiplantae</taxon>
        <taxon>Streptophyta</taxon>
        <taxon>Embryophyta</taxon>
        <taxon>Tracheophyta</taxon>
        <taxon>Spermatophyta</taxon>
        <taxon>Magnoliopsida</taxon>
        <taxon>eudicotyledons</taxon>
        <taxon>Gunneridae</taxon>
        <taxon>Pentapetalae</taxon>
        <taxon>rosids</taxon>
        <taxon>fabids</taxon>
        <taxon>Fabales</taxon>
        <taxon>Fabaceae</taxon>
        <taxon>Papilionoideae</taxon>
        <taxon>50 kb inversion clade</taxon>
        <taxon>NPAAA clade</taxon>
        <taxon>indigoferoid/millettioid clade</taxon>
        <taxon>Phaseoleae</taxon>
        <taxon>Vigna</taxon>
    </lineage>
</organism>
<keyword evidence="1" id="KW-0732">Signal</keyword>
<keyword evidence="3" id="KW-1185">Reference proteome</keyword>
<proteinExistence type="predicted"/>
<evidence type="ECO:0000313" key="2">
    <source>
        <dbReference type="EMBL" id="QCE11008.1"/>
    </source>
</evidence>